<dbReference type="Proteomes" id="UP001207626">
    <property type="component" value="Unassembled WGS sequence"/>
</dbReference>
<evidence type="ECO:0000313" key="2">
    <source>
        <dbReference type="EMBL" id="MCY9521898.1"/>
    </source>
</evidence>
<reference evidence="2 3" key="1">
    <citation type="submission" date="2022-05" db="EMBL/GenBank/DDBJ databases">
        <title>Genome Sequencing of Bee-Associated Microbes.</title>
        <authorList>
            <person name="Dunlap C."/>
        </authorList>
    </citation>
    <scope>NUCLEOTIDE SEQUENCE [LARGE SCALE GENOMIC DNA]</scope>
    <source>
        <strain evidence="2 3">NRRL NRS-1438</strain>
    </source>
</reference>
<dbReference type="InterPro" id="IPR010982">
    <property type="entry name" value="Lambda_DNA-bd_dom_sf"/>
</dbReference>
<dbReference type="SMART" id="SM00530">
    <property type="entry name" value="HTH_XRE"/>
    <property type="match status" value="1"/>
</dbReference>
<dbReference type="PROSITE" id="PS50943">
    <property type="entry name" value="HTH_CROC1"/>
    <property type="match status" value="1"/>
</dbReference>
<accession>A0ABT4E038</accession>
<dbReference type="InterPro" id="IPR011990">
    <property type="entry name" value="TPR-like_helical_dom_sf"/>
</dbReference>
<name>A0ABT4E038_9BACL</name>
<dbReference type="RefSeq" id="WP_087431623.1">
    <property type="nucleotide sequence ID" value="NZ_JAMDLV010000053.1"/>
</dbReference>
<proteinExistence type="predicted"/>
<dbReference type="CDD" id="cd00093">
    <property type="entry name" value="HTH_XRE"/>
    <property type="match status" value="1"/>
</dbReference>
<dbReference type="SUPFAM" id="SSF81901">
    <property type="entry name" value="HCP-like"/>
    <property type="match status" value="1"/>
</dbReference>
<gene>
    <name evidence="2" type="ORF">M5X09_19880</name>
</gene>
<evidence type="ECO:0000313" key="3">
    <source>
        <dbReference type="Proteomes" id="UP001207626"/>
    </source>
</evidence>
<dbReference type="SUPFAM" id="SSF47413">
    <property type="entry name" value="lambda repressor-like DNA-binding domains"/>
    <property type="match status" value="1"/>
</dbReference>
<feature type="domain" description="HTH cro/C1-type" evidence="1">
    <location>
        <begin position="15"/>
        <end position="70"/>
    </location>
</feature>
<sequence>MSSVSTVVSTLGELIQRYRNEQAMTQTQLADLAGINKGSISKIENGDIKRPDYKTIQPLIAALQIPLHEVIEHYALTDPRSETMFELLQQSIPYQDSSLTVRIASHFLACQDEESDILLQQLFHFTQQLSGPTELQLALFETVVSYARSHGMQLHVAQGMLHKYLVERNEFSKLEETFQSGKYVLQYIEFLSNEERVTLYYKLGVHAYNLRRFSECIELCKKAVIEDRTESSFKAYSTLLICSSYFHQKQYELAEKYLKTFSLFNFPFVKENVEFMTAKLNEKKGNIELAIAQLEKCLESSSFQINIVNALLDIYLSNYDVNFAGQLIQREHKYLASYLSNPISSSGHAHYFMNKGKYLLMVDKQKEAIDYLIKSATIFANISGQKNTYECLELIFQISKGRENGEIEDKVHQLFAALKNEEGAI</sequence>
<dbReference type="Gene3D" id="1.25.40.10">
    <property type="entry name" value="Tetratricopeptide repeat domain"/>
    <property type="match status" value="1"/>
</dbReference>
<organism evidence="2 3">
    <name type="scientific">Paenibacillus apiarius</name>
    <dbReference type="NCBI Taxonomy" id="46240"/>
    <lineage>
        <taxon>Bacteria</taxon>
        <taxon>Bacillati</taxon>
        <taxon>Bacillota</taxon>
        <taxon>Bacilli</taxon>
        <taxon>Bacillales</taxon>
        <taxon>Paenibacillaceae</taxon>
        <taxon>Paenibacillus</taxon>
    </lineage>
</organism>
<evidence type="ECO:0000259" key="1">
    <source>
        <dbReference type="PROSITE" id="PS50943"/>
    </source>
</evidence>
<dbReference type="Gene3D" id="1.10.260.40">
    <property type="entry name" value="lambda repressor-like DNA-binding domains"/>
    <property type="match status" value="1"/>
</dbReference>
<comment type="caution">
    <text evidence="2">The sequence shown here is derived from an EMBL/GenBank/DDBJ whole genome shotgun (WGS) entry which is preliminary data.</text>
</comment>
<dbReference type="EMBL" id="JAMDLW010000029">
    <property type="protein sequence ID" value="MCY9521898.1"/>
    <property type="molecule type" value="Genomic_DNA"/>
</dbReference>
<protein>
    <submittedName>
        <fullName evidence="2">Helix-turn-helix domain-containing protein</fullName>
    </submittedName>
</protein>
<keyword evidence="3" id="KW-1185">Reference proteome</keyword>
<dbReference type="Pfam" id="PF01381">
    <property type="entry name" value="HTH_3"/>
    <property type="match status" value="1"/>
</dbReference>
<dbReference type="InterPro" id="IPR001387">
    <property type="entry name" value="Cro/C1-type_HTH"/>
</dbReference>